<comment type="caution">
    <text evidence="2">The sequence shown here is derived from an EMBL/GenBank/DDBJ whole genome shotgun (WGS) entry which is preliminary data.</text>
</comment>
<evidence type="ECO:0000313" key="2">
    <source>
        <dbReference type="EMBL" id="KAJ1196569.1"/>
    </source>
</evidence>
<evidence type="ECO:0000313" key="3">
    <source>
        <dbReference type="Proteomes" id="UP001066276"/>
    </source>
</evidence>
<dbReference type="AlphaFoldDB" id="A0AAV7V916"/>
<name>A0AAV7V916_PLEWA</name>
<keyword evidence="3" id="KW-1185">Reference proteome</keyword>
<gene>
    <name evidence="2" type="ORF">NDU88_000435</name>
</gene>
<evidence type="ECO:0000256" key="1">
    <source>
        <dbReference type="SAM" id="MobiDB-lite"/>
    </source>
</evidence>
<proteinExistence type="predicted"/>
<feature type="region of interest" description="Disordered" evidence="1">
    <location>
        <begin position="129"/>
        <end position="166"/>
    </location>
</feature>
<dbReference type="Proteomes" id="UP001066276">
    <property type="component" value="Chromosome 2_1"/>
</dbReference>
<sequence>MEPVRPKSRMGPALPNVEKRALQRHAQGGAEDSGTGGVEPPSPGAPQAGDGSRHLTWRARAGRAPHRNWLKQHLGGGAGGAQHPALIDLDAGDASELLGLEPPPGGLGSWTIPRSCGLRHEVELRGEERERREAAGAAGAACRDQTAAGPPTGDALNNRGEEATRPRKLNLLAIHGKAQSREQRRLLQPGLNTEAGAPFPLYYGPPARAVTEPLRREQARWRRRICRVRV</sequence>
<organism evidence="2 3">
    <name type="scientific">Pleurodeles waltl</name>
    <name type="common">Iberian ribbed newt</name>
    <dbReference type="NCBI Taxonomy" id="8319"/>
    <lineage>
        <taxon>Eukaryota</taxon>
        <taxon>Metazoa</taxon>
        <taxon>Chordata</taxon>
        <taxon>Craniata</taxon>
        <taxon>Vertebrata</taxon>
        <taxon>Euteleostomi</taxon>
        <taxon>Amphibia</taxon>
        <taxon>Batrachia</taxon>
        <taxon>Caudata</taxon>
        <taxon>Salamandroidea</taxon>
        <taxon>Salamandridae</taxon>
        <taxon>Pleurodelinae</taxon>
        <taxon>Pleurodeles</taxon>
    </lineage>
</organism>
<protein>
    <submittedName>
        <fullName evidence="2">Uncharacterized protein</fullName>
    </submittedName>
</protein>
<reference evidence="2" key="1">
    <citation type="journal article" date="2022" name="bioRxiv">
        <title>Sequencing and chromosome-scale assembly of the giantPleurodeles waltlgenome.</title>
        <authorList>
            <person name="Brown T."/>
            <person name="Elewa A."/>
            <person name="Iarovenko S."/>
            <person name="Subramanian E."/>
            <person name="Araus A.J."/>
            <person name="Petzold A."/>
            <person name="Susuki M."/>
            <person name="Suzuki K.-i.T."/>
            <person name="Hayashi T."/>
            <person name="Toyoda A."/>
            <person name="Oliveira C."/>
            <person name="Osipova E."/>
            <person name="Leigh N.D."/>
            <person name="Simon A."/>
            <person name="Yun M.H."/>
        </authorList>
    </citation>
    <scope>NUCLEOTIDE SEQUENCE</scope>
    <source>
        <strain evidence="2">20211129_DDA</strain>
        <tissue evidence="2">Liver</tissue>
    </source>
</reference>
<accession>A0AAV7V916</accession>
<feature type="region of interest" description="Disordered" evidence="1">
    <location>
        <begin position="1"/>
        <end position="81"/>
    </location>
</feature>
<dbReference type="EMBL" id="JANPWB010000003">
    <property type="protein sequence ID" value="KAJ1196569.1"/>
    <property type="molecule type" value="Genomic_DNA"/>
</dbReference>
<feature type="compositionally biased region" description="Low complexity" evidence="1">
    <location>
        <begin position="135"/>
        <end position="149"/>
    </location>
</feature>
<feature type="compositionally biased region" description="Basic residues" evidence="1">
    <location>
        <begin position="55"/>
        <end position="70"/>
    </location>
</feature>